<evidence type="ECO:0000313" key="3">
    <source>
        <dbReference type="Proteomes" id="UP001597182"/>
    </source>
</evidence>
<accession>A0ABW3VUX6</accession>
<sequence>MAPQARAVYAGAVTALVAILAAAVTTLSACRPPHLPAPTKAAPTGPVPTAGPLP</sequence>
<feature type="region of interest" description="Disordered" evidence="1">
    <location>
        <begin position="32"/>
        <end position="54"/>
    </location>
</feature>
<gene>
    <name evidence="2" type="ORF">ACFQ34_33505</name>
</gene>
<dbReference type="PROSITE" id="PS51257">
    <property type="entry name" value="PROKAR_LIPOPROTEIN"/>
    <property type="match status" value="1"/>
</dbReference>
<keyword evidence="3" id="KW-1185">Reference proteome</keyword>
<organism evidence="2 3">
    <name type="scientific">Pseudonocardia benzenivorans</name>
    <dbReference type="NCBI Taxonomy" id="228005"/>
    <lineage>
        <taxon>Bacteria</taxon>
        <taxon>Bacillati</taxon>
        <taxon>Actinomycetota</taxon>
        <taxon>Actinomycetes</taxon>
        <taxon>Pseudonocardiales</taxon>
        <taxon>Pseudonocardiaceae</taxon>
        <taxon>Pseudonocardia</taxon>
    </lineage>
</organism>
<protein>
    <recommendedName>
        <fullName evidence="4">Lipoprotein</fullName>
    </recommendedName>
</protein>
<proteinExistence type="predicted"/>
<name>A0ABW3VUX6_9PSEU</name>
<feature type="compositionally biased region" description="Pro residues" evidence="1">
    <location>
        <begin position="45"/>
        <end position="54"/>
    </location>
</feature>
<evidence type="ECO:0000256" key="1">
    <source>
        <dbReference type="SAM" id="MobiDB-lite"/>
    </source>
</evidence>
<dbReference type="Proteomes" id="UP001597182">
    <property type="component" value="Unassembled WGS sequence"/>
</dbReference>
<evidence type="ECO:0008006" key="4">
    <source>
        <dbReference type="Google" id="ProtNLM"/>
    </source>
</evidence>
<evidence type="ECO:0000313" key="2">
    <source>
        <dbReference type="EMBL" id="MFD1238220.1"/>
    </source>
</evidence>
<reference evidence="3" key="1">
    <citation type="journal article" date="2019" name="Int. J. Syst. Evol. Microbiol.">
        <title>The Global Catalogue of Microorganisms (GCM) 10K type strain sequencing project: providing services to taxonomists for standard genome sequencing and annotation.</title>
        <authorList>
            <consortium name="The Broad Institute Genomics Platform"/>
            <consortium name="The Broad Institute Genome Sequencing Center for Infectious Disease"/>
            <person name="Wu L."/>
            <person name="Ma J."/>
        </authorList>
    </citation>
    <scope>NUCLEOTIDE SEQUENCE [LARGE SCALE GENOMIC DNA]</scope>
    <source>
        <strain evidence="3">CCUG 49018</strain>
    </source>
</reference>
<dbReference type="EMBL" id="JBHTMB010000353">
    <property type="protein sequence ID" value="MFD1238220.1"/>
    <property type="molecule type" value="Genomic_DNA"/>
</dbReference>
<comment type="caution">
    <text evidence="2">The sequence shown here is derived from an EMBL/GenBank/DDBJ whole genome shotgun (WGS) entry which is preliminary data.</text>
</comment>
<dbReference type="RefSeq" id="WP_346090542.1">
    <property type="nucleotide sequence ID" value="NZ_BAABKS010000012.1"/>
</dbReference>